<name>A0A848MBV0_PAELE</name>
<organism evidence="1 2">
    <name type="scientific">Paenibacillus lemnae</name>
    <dbReference type="NCBI Taxonomy" id="1330551"/>
    <lineage>
        <taxon>Bacteria</taxon>
        <taxon>Bacillati</taxon>
        <taxon>Bacillota</taxon>
        <taxon>Bacilli</taxon>
        <taxon>Bacillales</taxon>
        <taxon>Paenibacillaceae</taxon>
        <taxon>Paenibacillus</taxon>
    </lineage>
</organism>
<dbReference type="RefSeq" id="WP_169506946.1">
    <property type="nucleotide sequence ID" value="NZ_JABBPN010000032.1"/>
</dbReference>
<gene>
    <name evidence="1" type="ORF">HII30_20700</name>
</gene>
<accession>A0A848MBV0</accession>
<sequence length="191" mass="21636">MPQQPNPNRFVSPFVLRYVARALLPFYRKISSNKVYATQWSRAVVNIDTTEMLRLFRLASPSVPNPLPGTFKSGYNIYFEFKGPIDIYGVDTLLPPGTIKRLSQETRAHQQMAMAIVPLYNALETDPAFAQNMAKAIRSGNTQRAASLVRRYVTTPELRSVKVEGSGITLAFKFAFSSLTYEHLLYHPIFE</sequence>
<dbReference type="AlphaFoldDB" id="A0A848MBV0"/>
<comment type="caution">
    <text evidence="1">The sequence shown here is derived from an EMBL/GenBank/DDBJ whole genome shotgun (WGS) entry which is preliminary data.</text>
</comment>
<evidence type="ECO:0000313" key="1">
    <source>
        <dbReference type="EMBL" id="NMO98175.1"/>
    </source>
</evidence>
<dbReference type="Proteomes" id="UP000565468">
    <property type="component" value="Unassembled WGS sequence"/>
</dbReference>
<keyword evidence="2" id="KW-1185">Reference proteome</keyword>
<proteinExistence type="predicted"/>
<dbReference type="EMBL" id="JABBPN010000032">
    <property type="protein sequence ID" value="NMO98175.1"/>
    <property type="molecule type" value="Genomic_DNA"/>
</dbReference>
<protein>
    <submittedName>
        <fullName evidence="1">Uncharacterized protein</fullName>
    </submittedName>
</protein>
<reference evidence="1 2" key="1">
    <citation type="submission" date="2020-04" db="EMBL/GenBank/DDBJ databases">
        <title>Paenibacillus algicola sp. nov., a novel marine bacterium producing alginate lyase.</title>
        <authorList>
            <person name="Huang H."/>
        </authorList>
    </citation>
    <scope>NUCLEOTIDE SEQUENCE [LARGE SCALE GENOMIC DNA]</scope>
    <source>
        <strain evidence="1 2">L7-75</strain>
    </source>
</reference>
<evidence type="ECO:0000313" key="2">
    <source>
        <dbReference type="Proteomes" id="UP000565468"/>
    </source>
</evidence>